<dbReference type="Gene3D" id="6.20.220.10">
    <property type="entry name" value="ClpX chaperone, C4-type zinc finger domain"/>
    <property type="match status" value="1"/>
</dbReference>
<dbReference type="GO" id="GO:0016887">
    <property type="term" value="F:ATP hydrolysis activity"/>
    <property type="evidence" value="ECO:0007669"/>
    <property type="project" value="InterPro"/>
</dbReference>
<dbReference type="InterPro" id="IPR038366">
    <property type="entry name" value="Znf_CppX_C4_sf"/>
</dbReference>
<evidence type="ECO:0000256" key="1">
    <source>
        <dbReference type="ARBA" id="ARBA00022723"/>
    </source>
</evidence>
<dbReference type="Pfam" id="PF06689">
    <property type="entry name" value="zf-C4_ClpX"/>
    <property type="match status" value="1"/>
</dbReference>
<dbReference type="GO" id="GO:0140662">
    <property type="term" value="F:ATP-dependent protein folding chaperone"/>
    <property type="evidence" value="ECO:0007669"/>
    <property type="project" value="InterPro"/>
</dbReference>
<dbReference type="PROSITE" id="PS51902">
    <property type="entry name" value="CLPX_ZB"/>
    <property type="match status" value="1"/>
</dbReference>
<dbReference type="InterPro" id="IPR003593">
    <property type="entry name" value="AAA+_ATPase"/>
</dbReference>
<dbReference type="EMBL" id="JACHJU010000003">
    <property type="protein sequence ID" value="MBB4941981.1"/>
    <property type="molecule type" value="Genomic_DNA"/>
</dbReference>
<evidence type="ECO:0000259" key="8">
    <source>
        <dbReference type="PROSITE" id="PS51902"/>
    </source>
</evidence>
<comment type="subunit">
    <text evidence="6">Component of the ClpX-ClpP complex. Forms a hexameric ring that, in the presence of ATP, binds to fourteen ClpP subunits assembled into a disk-like structure with a central cavity, resembling the structure of eukaryotic proteasomes.</text>
</comment>
<dbReference type="NCBIfam" id="TIGR00382">
    <property type="entry name" value="clpX"/>
    <property type="match status" value="1"/>
</dbReference>
<dbReference type="GO" id="GO:0009376">
    <property type="term" value="C:HslUV protease complex"/>
    <property type="evidence" value="ECO:0007669"/>
    <property type="project" value="TreeGrafter"/>
</dbReference>
<evidence type="ECO:0000256" key="3">
    <source>
        <dbReference type="ARBA" id="ARBA00022833"/>
    </source>
</evidence>
<dbReference type="FunFam" id="1.10.8.60:FF:000002">
    <property type="entry name" value="ATP-dependent Clp protease ATP-binding subunit ClpX"/>
    <property type="match status" value="1"/>
</dbReference>
<gene>
    <name evidence="6" type="primary">clpX</name>
    <name evidence="9" type="ORF">FHR32_006367</name>
</gene>
<evidence type="ECO:0000256" key="2">
    <source>
        <dbReference type="ARBA" id="ARBA00022741"/>
    </source>
</evidence>
<dbReference type="GO" id="GO:0051301">
    <property type="term" value="P:cell division"/>
    <property type="evidence" value="ECO:0007669"/>
    <property type="project" value="TreeGrafter"/>
</dbReference>
<dbReference type="NCBIfam" id="NF003745">
    <property type="entry name" value="PRK05342.1"/>
    <property type="match status" value="1"/>
</dbReference>
<dbReference type="HAMAP" id="MF_00175">
    <property type="entry name" value="ClpX"/>
    <property type="match status" value="1"/>
</dbReference>
<feature type="binding site" evidence="6 7">
    <location>
        <position position="13"/>
    </location>
    <ligand>
        <name>Zn(2+)</name>
        <dbReference type="ChEBI" id="CHEBI:29105"/>
    </ligand>
</feature>
<dbReference type="SMART" id="SM01086">
    <property type="entry name" value="ClpB_D2-small"/>
    <property type="match status" value="1"/>
</dbReference>
<evidence type="ECO:0000313" key="9">
    <source>
        <dbReference type="EMBL" id="MBB4941981.1"/>
    </source>
</evidence>
<dbReference type="InterPro" id="IPR019489">
    <property type="entry name" value="Clp_ATPase_C"/>
</dbReference>
<proteinExistence type="inferred from homology"/>
<dbReference type="PANTHER" id="PTHR48102:SF7">
    <property type="entry name" value="ATP-DEPENDENT CLP PROTEASE ATP-BINDING SUBUNIT CLPX-LIKE, MITOCHONDRIAL"/>
    <property type="match status" value="1"/>
</dbReference>
<dbReference type="SMART" id="SM00994">
    <property type="entry name" value="zf-C4_ClpX"/>
    <property type="match status" value="1"/>
</dbReference>
<dbReference type="AlphaFoldDB" id="A0A7W7S2U6"/>
<evidence type="ECO:0000256" key="5">
    <source>
        <dbReference type="ARBA" id="ARBA00023186"/>
    </source>
</evidence>
<keyword evidence="9" id="KW-0378">Hydrolase</keyword>
<comment type="caution">
    <text evidence="6">Lacks conserved residue(s) required for the propagation of feature annotation.</text>
</comment>
<evidence type="ECO:0000256" key="4">
    <source>
        <dbReference type="ARBA" id="ARBA00022840"/>
    </source>
</evidence>
<dbReference type="RefSeq" id="WP_184758032.1">
    <property type="nucleotide sequence ID" value="NZ_BAABEK010000034.1"/>
</dbReference>
<dbReference type="SUPFAM" id="SSF57716">
    <property type="entry name" value="Glucocorticoid receptor-like (DNA-binding domain)"/>
    <property type="match status" value="1"/>
</dbReference>
<keyword evidence="2 6" id="KW-0547">Nucleotide-binding</keyword>
<dbReference type="GO" id="GO:0046983">
    <property type="term" value="F:protein dimerization activity"/>
    <property type="evidence" value="ECO:0007669"/>
    <property type="project" value="UniProtKB-UniRule"/>
</dbReference>
<feature type="binding site" evidence="6 7">
    <location>
        <position position="39"/>
    </location>
    <ligand>
        <name>Zn(2+)</name>
        <dbReference type="ChEBI" id="CHEBI:29105"/>
    </ligand>
</feature>
<feature type="domain" description="ClpX-type ZB" evidence="8">
    <location>
        <begin position="1"/>
        <end position="55"/>
    </location>
</feature>
<dbReference type="CDD" id="cd19497">
    <property type="entry name" value="RecA-like_ClpX"/>
    <property type="match status" value="1"/>
</dbReference>
<dbReference type="FunFam" id="3.40.50.300:FF:000005">
    <property type="entry name" value="ATP-dependent Clp protease ATP-binding subunit ClpX"/>
    <property type="match status" value="1"/>
</dbReference>
<comment type="similarity">
    <text evidence="6 7">Belongs to the ClpX chaperone family.</text>
</comment>
<dbReference type="GO" id="GO:0008270">
    <property type="term" value="F:zinc ion binding"/>
    <property type="evidence" value="ECO:0007669"/>
    <property type="project" value="UniProtKB-UniRule"/>
</dbReference>
<keyword evidence="9" id="KW-0645">Protease</keyword>
<dbReference type="PANTHER" id="PTHR48102">
    <property type="entry name" value="ATP-DEPENDENT CLP PROTEASE ATP-BINDING SUBUNIT CLPX-LIKE, MITOCHONDRIAL-RELATED"/>
    <property type="match status" value="1"/>
</dbReference>
<reference evidence="9 10" key="1">
    <citation type="submission" date="2020-08" db="EMBL/GenBank/DDBJ databases">
        <title>Sequencing the genomes of 1000 actinobacteria strains.</title>
        <authorList>
            <person name="Klenk H.-P."/>
        </authorList>
    </citation>
    <scope>NUCLEOTIDE SEQUENCE [LARGE SCALE GENOMIC DNA]</scope>
    <source>
        <strain evidence="9 10">DSM 43023</strain>
    </source>
</reference>
<protein>
    <recommendedName>
        <fullName evidence="6">ATP-dependent Clp protease ATP-binding subunit ClpX</fullName>
    </recommendedName>
</protein>
<name>A0A7W7S2U6_9ACTN</name>
<evidence type="ECO:0000313" key="10">
    <source>
        <dbReference type="Proteomes" id="UP000534286"/>
    </source>
</evidence>
<keyword evidence="3 6" id="KW-0862">Zinc</keyword>
<dbReference type="GO" id="GO:0051603">
    <property type="term" value="P:proteolysis involved in protein catabolic process"/>
    <property type="evidence" value="ECO:0007669"/>
    <property type="project" value="TreeGrafter"/>
</dbReference>
<dbReference type="InterPro" id="IPR004487">
    <property type="entry name" value="Clp_protease_ATP-bd_su_ClpX"/>
</dbReference>
<dbReference type="InterPro" id="IPR010603">
    <property type="entry name" value="Znf_CppX_C4"/>
</dbReference>
<feature type="binding site" evidence="6 7">
    <location>
        <position position="16"/>
    </location>
    <ligand>
        <name>Zn(2+)</name>
        <dbReference type="ChEBI" id="CHEBI:29105"/>
    </ligand>
</feature>
<dbReference type="Gene3D" id="3.40.50.300">
    <property type="entry name" value="P-loop containing nucleotide triphosphate hydrolases"/>
    <property type="match status" value="1"/>
</dbReference>
<organism evidence="9 10">
    <name type="scientific">Streptosporangium album</name>
    <dbReference type="NCBI Taxonomy" id="47479"/>
    <lineage>
        <taxon>Bacteria</taxon>
        <taxon>Bacillati</taxon>
        <taxon>Actinomycetota</taxon>
        <taxon>Actinomycetes</taxon>
        <taxon>Streptosporangiales</taxon>
        <taxon>Streptosporangiaceae</taxon>
        <taxon>Streptosporangium</taxon>
    </lineage>
</organism>
<dbReference type="InterPro" id="IPR050052">
    <property type="entry name" value="ATP-dep_Clp_protease_ClpX"/>
</dbReference>
<dbReference type="SUPFAM" id="SSF52540">
    <property type="entry name" value="P-loop containing nucleoside triphosphate hydrolases"/>
    <property type="match status" value="1"/>
</dbReference>
<keyword evidence="5 6" id="KW-0143">Chaperone</keyword>
<dbReference type="Pfam" id="PF10431">
    <property type="entry name" value="ClpB_D2-small"/>
    <property type="match status" value="1"/>
</dbReference>
<dbReference type="Pfam" id="PF07724">
    <property type="entry name" value="AAA_2"/>
    <property type="match status" value="1"/>
</dbReference>
<dbReference type="Proteomes" id="UP000534286">
    <property type="component" value="Unassembled WGS sequence"/>
</dbReference>
<dbReference type="Gene3D" id="1.10.8.60">
    <property type="match status" value="1"/>
</dbReference>
<dbReference type="InterPro" id="IPR046425">
    <property type="entry name" value="ClpX_bact"/>
</dbReference>
<dbReference type="SMART" id="SM00382">
    <property type="entry name" value="AAA"/>
    <property type="match status" value="1"/>
</dbReference>
<evidence type="ECO:0000256" key="7">
    <source>
        <dbReference type="PROSITE-ProRule" id="PRU01250"/>
    </source>
</evidence>
<dbReference type="InterPro" id="IPR003959">
    <property type="entry name" value="ATPase_AAA_core"/>
</dbReference>
<keyword evidence="4 6" id="KW-0067">ATP-binding</keyword>
<comment type="caution">
    <text evidence="9">The sequence shown here is derived from an EMBL/GenBank/DDBJ whole genome shotgun (WGS) entry which is preliminary data.</text>
</comment>
<dbReference type="InterPro" id="IPR027417">
    <property type="entry name" value="P-loop_NTPase"/>
</dbReference>
<sequence length="432" mass="47203">MARIGNRGDLLRCTFCGKSQQQVRKLIAGPAGVYICDECVELCNELIEEELGESSEGGPQEPPKPREIYEFLEQYVIGQETAKKTLAVAVYNHYKRIRPRAGGNGRHTAEEGPVELGKSNVLLIGPTGCGKTHLVQTLARMLDVPFAIADATALTEAGYVGEDVENILLKLLQAADYDVKKAETGIIYIDEIDKIARKGENPSITRDVSGEGVQQALLKILEGTIASVPPQGGRKHPHQDFIQIDTGNVLFIAGGAFAGLEWIIEQRAGRSGAGFGAAIRAEGEREKDDDLAGVMPEDLLKFGLIPEIVGRLPVVSTFQPLDRTALTRILTEPRNALIKQYQKLFAIDGVELEFGEDAIGAIAEQALLRRTGARAARAILEEVLLNVMYEVPSRDDVARVVVGRATVLDNVNPTLVPREQPDRRWERPERSA</sequence>
<comment type="function">
    <text evidence="6">ATP-dependent specificity component of the Clp protease. It directs the protease to specific substrates. Can perform chaperone functions in the absence of ClpP.</text>
</comment>
<evidence type="ECO:0000256" key="6">
    <source>
        <dbReference type="HAMAP-Rule" id="MF_00175"/>
    </source>
</evidence>
<accession>A0A7W7S2U6</accession>
<feature type="binding site" evidence="6 7">
    <location>
        <position position="36"/>
    </location>
    <ligand>
        <name>Zn(2+)</name>
        <dbReference type="ChEBI" id="CHEBI:29105"/>
    </ligand>
</feature>
<dbReference type="InterPro" id="IPR059188">
    <property type="entry name" value="Znf_CLPX-like"/>
</dbReference>
<keyword evidence="1 6" id="KW-0479">Metal-binding</keyword>
<dbReference type="GO" id="GO:0008233">
    <property type="term" value="F:peptidase activity"/>
    <property type="evidence" value="ECO:0007669"/>
    <property type="project" value="UniProtKB-KW"/>
</dbReference>
<keyword evidence="10" id="KW-1185">Reference proteome</keyword>
<dbReference type="GO" id="GO:0005524">
    <property type="term" value="F:ATP binding"/>
    <property type="evidence" value="ECO:0007669"/>
    <property type="project" value="UniProtKB-UniRule"/>
</dbReference>
<dbReference type="GO" id="GO:0051082">
    <property type="term" value="F:unfolded protein binding"/>
    <property type="evidence" value="ECO:0007669"/>
    <property type="project" value="UniProtKB-UniRule"/>
</dbReference>